<protein>
    <recommendedName>
        <fullName evidence="4">DUF2178 domain-containing protein</fullName>
    </recommendedName>
</protein>
<feature type="transmembrane region" description="Helical" evidence="1">
    <location>
        <begin position="113"/>
        <end position="133"/>
    </location>
</feature>
<evidence type="ECO:0008006" key="4">
    <source>
        <dbReference type="Google" id="ProtNLM"/>
    </source>
</evidence>
<keyword evidence="1" id="KW-0812">Transmembrane</keyword>
<evidence type="ECO:0000256" key="1">
    <source>
        <dbReference type="SAM" id="Phobius"/>
    </source>
</evidence>
<keyword evidence="1" id="KW-0472">Membrane</keyword>
<accession>A0A4R1AP92</accession>
<dbReference type="EMBL" id="SJTH01000074">
    <property type="protein sequence ID" value="TCJ01205.1"/>
    <property type="molecule type" value="Genomic_DNA"/>
</dbReference>
<keyword evidence="3" id="KW-1185">Reference proteome</keyword>
<dbReference type="PROSITE" id="PS51257">
    <property type="entry name" value="PROKAR_LIPOPROTEIN"/>
    <property type="match status" value="1"/>
</dbReference>
<comment type="caution">
    <text evidence="2">The sequence shown here is derived from an EMBL/GenBank/DDBJ whole genome shotgun (WGS) entry which is preliminary data.</text>
</comment>
<dbReference type="RefSeq" id="WP_131239161.1">
    <property type="nucleotide sequence ID" value="NZ_SJTH01000074.1"/>
</dbReference>
<reference evidence="2 3" key="1">
    <citation type="submission" date="2019-03" db="EMBL/GenBank/DDBJ databases">
        <authorList>
            <person name="Jensen L."/>
            <person name="Storgaard J."/>
            <person name="Sulaj E."/>
            <person name="Schramm A."/>
            <person name="Marshall I.P.G."/>
        </authorList>
    </citation>
    <scope>NUCLEOTIDE SEQUENCE [LARGE SCALE GENOMIC DNA]</scope>
    <source>
        <strain evidence="2 3">2017H2G3</strain>
    </source>
</reference>
<evidence type="ECO:0000313" key="3">
    <source>
        <dbReference type="Proteomes" id="UP000293846"/>
    </source>
</evidence>
<gene>
    <name evidence="2" type="ORF">E0Y62_25155</name>
</gene>
<feature type="transmembrane region" description="Helical" evidence="1">
    <location>
        <begin position="9"/>
        <end position="29"/>
    </location>
</feature>
<name>A0A4R1AP92_9BACI</name>
<dbReference type="Proteomes" id="UP000293846">
    <property type="component" value="Unassembled WGS sequence"/>
</dbReference>
<evidence type="ECO:0000313" key="2">
    <source>
        <dbReference type="EMBL" id="TCJ01205.1"/>
    </source>
</evidence>
<sequence length="136" mass="15201">MTVKRLQIISWIVIIGCMLIGGLLAIYLIGKETGVYDYELLFPITIGTVGGFLIFLVISRLKKKRNGNVPDFDERSVSLIKKYLMISLYVILFGSGAALIIVYAMGIKYIETGLLMIYLFSLYIILGLGTLVVKRL</sequence>
<dbReference type="OrthoDB" id="2868461at2"/>
<feature type="transmembrane region" description="Helical" evidence="1">
    <location>
        <begin position="41"/>
        <end position="62"/>
    </location>
</feature>
<organism evidence="2 3">
    <name type="scientific">Cytobacillus praedii</name>
    <dbReference type="NCBI Taxonomy" id="1742358"/>
    <lineage>
        <taxon>Bacteria</taxon>
        <taxon>Bacillati</taxon>
        <taxon>Bacillota</taxon>
        <taxon>Bacilli</taxon>
        <taxon>Bacillales</taxon>
        <taxon>Bacillaceae</taxon>
        <taxon>Cytobacillus</taxon>
    </lineage>
</organism>
<feature type="transmembrane region" description="Helical" evidence="1">
    <location>
        <begin position="83"/>
        <end position="107"/>
    </location>
</feature>
<dbReference type="AlphaFoldDB" id="A0A4R1AP92"/>
<proteinExistence type="predicted"/>
<keyword evidence="1" id="KW-1133">Transmembrane helix</keyword>
<dbReference type="STRING" id="1742358.GCA_001439605_04223"/>